<comment type="cofactor">
    <cofactor evidence="1 6">
        <name>FAD</name>
        <dbReference type="ChEBI" id="CHEBI:57692"/>
    </cofactor>
</comment>
<dbReference type="EMBL" id="ASHL01000003">
    <property type="protein sequence ID" value="EPD13438.1"/>
    <property type="molecule type" value="Genomic_DNA"/>
</dbReference>
<dbReference type="Gene3D" id="1.20.140.10">
    <property type="entry name" value="Butyryl-CoA Dehydrogenase, subunit A, domain 3"/>
    <property type="match status" value="1"/>
</dbReference>
<dbReference type="InterPro" id="IPR009100">
    <property type="entry name" value="AcylCoA_DH/oxidase_NM_dom_sf"/>
</dbReference>
<evidence type="ECO:0000256" key="6">
    <source>
        <dbReference type="RuleBase" id="RU362125"/>
    </source>
</evidence>
<dbReference type="GO" id="GO:0005886">
    <property type="term" value="C:plasma membrane"/>
    <property type="evidence" value="ECO:0007669"/>
    <property type="project" value="TreeGrafter"/>
</dbReference>
<dbReference type="Pfam" id="PF02771">
    <property type="entry name" value="Acyl-CoA_dh_N"/>
    <property type="match status" value="1"/>
</dbReference>
<dbReference type="GO" id="GO:0050660">
    <property type="term" value="F:flavin adenine dinucleotide binding"/>
    <property type="evidence" value="ECO:0007669"/>
    <property type="project" value="InterPro"/>
</dbReference>
<dbReference type="GO" id="GO:0016627">
    <property type="term" value="F:oxidoreductase activity, acting on the CH-CH group of donors"/>
    <property type="evidence" value="ECO:0007669"/>
    <property type="project" value="InterPro"/>
</dbReference>
<evidence type="ECO:0000256" key="3">
    <source>
        <dbReference type="ARBA" id="ARBA00022630"/>
    </source>
</evidence>
<reference evidence="10 11" key="1">
    <citation type="journal article" date="2013" name="Genome Announc.">
        <title>Genome Sequence of the Pyrene- and Fluoranthene-Degrading Bacterium Cycloclasticus sp. Strain PY97M.</title>
        <authorList>
            <person name="Cui Z."/>
            <person name="Xu G."/>
            <person name="Li Q."/>
            <person name="Gao W."/>
            <person name="Zheng L."/>
        </authorList>
    </citation>
    <scope>NUCLEOTIDE SEQUENCE [LARGE SCALE GENOMIC DNA]</scope>
    <source>
        <strain evidence="10 11">PY97M</strain>
    </source>
</reference>
<evidence type="ECO:0000259" key="7">
    <source>
        <dbReference type="Pfam" id="PF00441"/>
    </source>
</evidence>
<evidence type="ECO:0000256" key="1">
    <source>
        <dbReference type="ARBA" id="ARBA00001974"/>
    </source>
</evidence>
<evidence type="ECO:0000256" key="4">
    <source>
        <dbReference type="ARBA" id="ARBA00022827"/>
    </source>
</evidence>
<evidence type="ECO:0000259" key="8">
    <source>
        <dbReference type="Pfam" id="PF02770"/>
    </source>
</evidence>
<dbReference type="Pfam" id="PF00441">
    <property type="entry name" value="Acyl-CoA_dh_1"/>
    <property type="match status" value="1"/>
</dbReference>
<organism evidence="10 11">
    <name type="scientific">Cycloclasticus pugetii</name>
    <dbReference type="NCBI Taxonomy" id="34068"/>
    <lineage>
        <taxon>Bacteria</taxon>
        <taxon>Pseudomonadati</taxon>
        <taxon>Pseudomonadota</taxon>
        <taxon>Gammaproteobacteria</taxon>
        <taxon>Thiotrichales</taxon>
        <taxon>Piscirickettsiaceae</taxon>
        <taxon>Cycloclasticus</taxon>
    </lineage>
</organism>
<dbReference type="FunFam" id="2.40.110.10:FF:000011">
    <property type="entry name" value="Acyl-CoA dehydrogenase FadE34"/>
    <property type="match status" value="1"/>
</dbReference>
<dbReference type="SUPFAM" id="SSF56645">
    <property type="entry name" value="Acyl-CoA dehydrogenase NM domain-like"/>
    <property type="match status" value="1"/>
</dbReference>
<dbReference type="InterPro" id="IPR009075">
    <property type="entry name" value="AcylCo_DH/oxidase_C"/>
</dbReference>
<accession>A0AB33Z2D4</accession>
<evidence type="ECO:0000256" key="5">
    <source>
        <dbReference type="ARBA" id="ARBA00023002"/>
    </source>
</evidence>
<comment type="caution">
    <text evidence="10">The sequence shown here is derived from an EMBL/GenBank/DDBJ whole genome shotgun (WGS) entry which is preliminary data.</text>
</comment>
<dbReference type="Pfam" id="PF02770">
    <property type="entry name" value="Acyl-CoA_dh_M"/>
    <property type="match status" value="1"/>
</dbReference>
<evidence type="ECO:0000259" key="9">
    <source>
        <dbReference type="Pfam" id="PF02771"/>
    </source>
</evidence>
<dbReference type="PANTHER" id="PTHR43292:SF3">
    <property type="entry name" value="ACYL-COA DEHYDROGENASE FADE29"/>
    <property type="match status" value="1"/>
</dbReference>
<dbReference type="Proteomes" id="UP000015462">
    <property type="component" value="Unassembled WGS sequence"/>
</dbReference>
<dbReference type="InterPro" id="IPR052161">
    <property type="entry name" value="Mycobact_Acyl-CoA_DH"/>
</dbReference>
<keyword evidence="3 6" id="KW-0285">Flavoprotein</keyword>
<evidence type="ECO:0000313" key="10">
    <source>
        <dbReference type="EMBL" id="EPD13438.1"/>
    </source>
</evidence>
<gene>
    <name evidence="10" type="ORF">L196_05281</name>
</gene>
<feature type="domain" description="Acyl-CoA oxidase/dehydrogenase middle" evidence="8">
    <location>
        <begin position="126"/>
        <end position="214"/>
    </location>
</feature>
<dbReference type="Gene3D" id="1.10.540.10">
    <property type="entry name" value="Acyl-CoA dehydrogenase/oxidase, N-terminal domain"/>
    <property type="match status" value="1"/>
</dbReference>
<dbReference type="InterPro" id="IPR006091">
    <property type="entry name" value="Acyl-CoA_Oxase/DH_mid-dom"/>
</dbReference>
<sequence>MDLNYTPEEKAFQQEVREFIKENYPKDIQEKVAKGIALKKEDYVRWQKILAAKDGWVAPGWPAEYGGPGWTPVQKYIFEEECGAANCLRTVAFGLVMLAPVLMKYGTPEQRDKYLNDILHSNVWWCQGYSEPNAGSDLASLQTKAERQGDHYIVNGSKTWTTHGHYADMMFTLVRTSQEDRKQKGISFLLIDMKSPGVSTSPIITVDGMHVVNQVFLENVKVPVENLVGEEGEGWTIAKSLLMHERTYIAQVPRSKRQIKRLKELASKEKYNGKPLIEDAMFKAKISAVEIELMALEMTNMRVLSKLALGDAPGAESSLLKVKGTEVQQAITALLMEAVGYFALPYVKESMTEGWQEEPIGPEEASVLTPHYLDWRKSSIYGGSNEIQKNIMAKAVLGL</sequence>
<evidence type="ECO:0000313" key="11">
    <source>
        <dbReference type="Proteomes" id="UP000015462"/>
    </source>
</evidence>
<dbReference type="PANTHER" id="PTHR43292">
    <property type="entry name" value="ACYL-COA DEHYDROGENASE"/>
    <property type="match status" value="1"/>
</dbReference>
<dbReference type="InterPro" id="IPR037069">
    <property type="entry name" value="AcylCoA_DH/ox_N_sf"/>
</dbReference>
<feature type="domain" description="Acyl-CoA dehydrogenase/oxidase C-terminal" evidence="7">
    <location>
        <begin position="232"/>
        <end position="397"/>
    </location>
</feature>
<keyword evidence="11" id="KW-1185">Reference proteome</keyword>
<dbReference type="AlphaFoldDB" id="A0AB33Z2D4"/>
<dbReference type="RefSeq" id="WP_015005999.1">
    <property type="nucleotide sequence ID" value="NZ_FQZJ01000005.1"/>
</dbReference>
<name>A0AB33Z2D4_9GAMM</name>
<keyword evidence="4 6" id="KW-0274">FAD</keyword>
<comment type="similarity">
    <text evidence="2 6">Belongs to the acyl-CoA dehydrogenase family.</text>
</comment>
<dbReference type="InterPro" id="IPR013786">
    <property type="entry name" value="AcylCoA_DH/ox_N"/>
</dbReference>
<dbReference type="SUPFAM" id="SSF47203">
    <property type="entry name" value="Acyl-CoA dehydrogenase C-terminal domain-like"/>
    <property type="match status" value="1"/>
</dbReference>
<protein>
    <submittedName>
        <fullName evidence="10">Pimeloyl-CoA dehydrogenase</fullName>
    </submittedName>
</protein>
<evidence type="ECO:0000256" key="2">
    <source>
        <dbReference type="ARBA" id="ARBA00009347"/>
    </source>
</evidence>
<proteinExistence type="inferred from homology"/>
<feature type="domain" description="Acyl-CoA dehydrogenase/oxidase N-terminal" evidence="9">
    <location>
        <begin position="6"/>
        <end position="119"/>
    </location>
</feature>
<dbReference type="Gene3D" id="2.40.110.10">
    <property type="entry name" value="Butyryl-CoA Dehydrogenase, subunit A, domain 2"/>
    <property type="match status" value="1"/>
</dbReference>
<dbReference type="InterPro" id="IPR046373">
    <property type="entry name" value="Acyl-CoA_Oxase/DH_mid-dom_sf"/>
</dbReference>
<keyword evidence="5 6" id="KW-0560">Oxidoreductase</keyword>
<dbReference type="InterPro" id="IPR036250">
    <property type="entry name" value="AcylCo_DH-like_C"/>
</dbReference>